<feature type="region of interest" description="Disordered" evidence="1">
    <location>
        <begin position="1"/>
        <end position="20"/>
    </location>
</feature>
<evidence type="ECO:0000313" key="2">
    <source>
        <dbReference type="EMBL" id="KAG5594973.1"/>
    </source>
</evidence>
<feature type="compositionally biased region" description="Basic and acidic residues" evidence="1">
    <location>
        <begin position="1"/>
        <end position="11"/>
    </location>
</feature>
<dbReference type="EMBL" id="JACXVP010000007">
    <property type="protein sequence ID" value="KAG5594973.1"/>
    <property type="molecule type" value="Genomic_DNA"/>
</dbReference>
<evidence type="ECO:0000256" key="1">
    <source>
        <dbReference type="SAM" id="MobiDB-lite"/>
    </source>
</evidence>
<comment type="caution">
    <text evidence="2">The sequence shown here is derived from an EMBL/GenBank/DDBJ whole genome shotgun (WGS) entry which is preliminary data.</text>
</comment>
<sequence length="74" mass="8094">MKIDGMRKINKDNGANTSKATPIIKRSKELKSLEGGILILSDGKFWEGAIGSVGAYSISCQFTGKNQEFTWLLT</sequence>
<dbReference type="AlphaFoldDB" id="A0A9J5Y446"/>
<keyword evidence="3" id="KW-1185">Reference proteome</keyword>
<reference evidence="2 3" key="1">
    <citation type="submission" date="2020-09" db="EMBL/GenBank/DDBJ databases">
        <title>De no assembly of potato wild relative species, Solanum commersonii.</title>
        <authorList>
            <person name="Cho K."/>
        </authorList>
    </citation>
    <scope>NUCLEOTIDE SEQUENCE [LARGE SCALE GENOMIC DNA]</scope>
    <source>
        <strain evidence="2">LZ3.2</strain>
        <tissue evidence="2">Leaf</tissue>
    </source>
</reference>
<organism evidence="2 3">
    <name type="scientific">Solanum commersonii</name>
    <name type="common">Commerson's wild potato</name>
    <name type="synonym">Commerson's nightshade</name>
    <dbReference type="NCBI Taxonomy" id="4109"/>
    <lineage>
        <taxon>Eukaryota</taxon>
        <taxon>Viridiplantae</taxon>
        <taxon>Streptophyta</taxon>
        <taxon>Embryophyta</taxon>
        <taxon>Tracheophyta</taxon>
        <taxon>Spermatophyta</taxon>
        <taxon>Magnoliopsida</taxon>
        <taxon>eudicotyledons</taxon>
        <taxon>Gunneridae</taxon>
        <taxon>Pentapetalae</taxon>
        <taxon>asterids</taxon>
        <taxon>lamiids</taxon>
        <taxon>Solanales</taxon>
        <taxon>Solanaceae</taxon>
        <taxon>Solanoideae</taxon>
        <taxon>Solaneae</taxon>
        <taxon>Solanum</taxon>
    </lineage>
</organism>
<accession>A0A9J5Y446</accession>
<evidence type="ECO:0000313" key="3">
    <source>
        <dbReference type="Proteomes" id="UP000824120"/>
    </source>
</evidence>
<dbReference type="Proteomes" id="UP000824120">
    <property type="component" value="Chromosome 7"/>
</dbReference>
<protein>
    <submittedName>
        <fullName evidence="2">Uncharacterized protein</fullName>
    </submittedName>
</protein>
<gene>
    <name evidence="2" type="ORF">H5410_036205</name>
</gene>
<feature type="non-terminal residue" evidence="2">
    <location>
        <position position="74"/>
    </location>
</feature>
<name>A0A9J5Y446_SOLCO</name>
<proteinExistence type="predicted"/>